<gene>
    <name evidence="9" type="ORF">NZD86_10650</name>
</gene>
<comment type="similarity">
    <text evidence="2">Belongs to the amino acid-polyamine-organocation (APC) superfamily. Spore germination protein (SGP) (TC 2.A.3.9) family.</text>
</comment>
<accession>A0ABY6Z7M6</accession>
<evidence type="ECO:0000256" key="2">
    <source>
        <dbReference type="ARBA" id="ARBA00007998"/>
    </source>
</evidence>
<dbReference type="RefSeq" id="WP_268046504.1">
    <property type="nucleotide sequence ID" value="NZ_CP104064.1"/>
</dbReference>
<dbReference type="Gene3D" id="1.20.1740.10">
    <property type="entry name" value="Amino acid/polyamine transporter I"/>
    <property type="match status" value="1"/>
</dbReference>
<feature type="transmembrane region" description="Helical" evidence="8">
    <location>
        <begin position="213"/>
        <end position="240"/>
    </location>
</feature>
<sequence length="376" mass="42396">MTLRTTISVFQTIALCSSSYFPVVFWFFPSIAVEHAKFDAQWSVLLVAIVGVGIAWLYGALNERFPNITGADVHVMVSGRWLGKVILVAYIPVYLLFLALSLYFTVNLMKYFFPDTPQAVFAIFICVVGWRGAWLGIEALGRVASIVHPLTFAGLIASFVMVYFRAERHLIPHQLVNTMNVVQATYHLLPLYLGMNLFVMLSPYYNHAKRKSIWYPIISAIIGGVVLCIVFLSTVINLGWEPITKVMYPLQMTIQLIRLQGFLIERLGIVILILSVAFGTLFVSNHIWALSTVVARILDRTDDAYKPFTPLVVVLMFLGYTFIRNPVQARELVEDYLTPVSVILLIVVPGLELLIAKIRGMRTDRASQSTRQKNQT</sequence>
<evidence type="ECO:0000256" key="3">
    <source>
        <dbReference type="ARBA" id="ARBA00022448"/>
    </source>
</evidence>
<evidence type="ECO:0000256" key="8">
    <source>
        <dbReference type="SAM" id="Phobius"/>
    </source>
</evidence>
<keyword evidence="7 8" id="KW-0472">Membrane</keyword>
<feature type="transmembrane region" description="Helical" evidence="8">
    <location>
        <begin position="260"/>
        <end position="283"/>
    </location>
</feature>
<evidence type="ECO:0000256" key="7">
    <source>
        <dbReference type="ARBA" id="ARBA00023136"/>
    </source>
</evidence>
<reference evidence="9" key="1">
    <citation type="submission" date="2022-08" db="EMBL/GenBank/DDBJ databases">
        <title>Alicyclobacillus dauci DSM2870, complete genome.</title>
        <authorList>
            <person name="Wang Q."/>
            <person name="Cai R."/>
            <person name="Wang Z."/>
        </authorList>
    </citation>
    <scope>NUCLEOTIDE SEQUENCE</scope>
    <source>
        <strain evidence="9">DSM 28700</strain>
    </source>
</reference>
<feature type="transmembrane region" description="Helical" evidence="8">
    <location>
        <begin position="146"/>
        <end position="164"/>
    </location>
</feature>
<dbReference type="Pfam" id="PF03845">
    <property type="entry name" value="Spore_permease"/>
    <property type="match status" value="1"/>
</dbReference>
<dbReference type="PANTHER" id="PTHR34975">
    <property type="entry name" value="SPORE GERMINATION PROTEIN A2"/>
    <property type="match status" value="1"/>
</dbReference>
<keyword evidence="5 8" id="KW-0812">Transmembrane</keyword>
<feature type="transmembrane region" description="Helical" evidence="8">
    <location>
        <begin position="304"/>
        <end position="324"/>
    </location>
</feature>
<dbReference type="InterPro" id="IPR004761">
    <property type="entry name" value="Spore_GerAB"/>
</dbReference>
<feature type="transmembrane region" description="Helical" evidence="8">
    <location>
        <begin position="184"/>
        <end position="201"/>
    </location>
</feature>
<evidence type="ECO:0000256" key="4">
    <source>
        <dbReference type="ARBA" id="ARBA00022544"/>
    </source>
</evidence>
<evidence type="ECO:0000256" key="5">
    <source>
        <dbReference type="ARBA" id="ARBA00022692"/>
    </source>
</evidence>
<keyword evidence="4" id="KW-0309">Germination</keyword>
<keyword evidence="10" id="KW-1185">Reference proteome</keyword>
<evidence type="ECO:0000256" key="1">
    <source>
        <dbReference type="ARBA" id="ARBA00004141"/>
    </source>
</evidence>
<feature type="transmembrane region" description="Helical" evidence="8">
    <location>
        <begin position="40"/>
        <end position="61"/>
    </location>
</feature>
<feature type="transmembrane region" description="Helical" evidence="8">
    <location>
        <begin position="336"/>
        <end position="355"/>
    </location>
</feature>
<keyword evidence="3" id="KW-0813">Transport</keyword>
<dbReference type="PANTHER" id="PTHR34975:SF2">
    <property type="entry name" value="SPORE GERMINATION PROTEIN A2"/>
    <property type="match status" value="1"/>
</dbReference>
<feature type="transmembrane region" description="Helical" evidence="8">
    <location>
        <begin position="116"/>
        <end position="134"/>
    </location>
</feature>
<comment type="subcellular location">
    <subcellularLocation>
        <location evidence="1">Membrane</location>
        <topology evidence="1">Multi-pass membrane protein</topology>
    </subcellularLocation>
</comment>
<proteinExistence type="inferred from homology"/>
<keyword evidence="6 8" id="KW-1133">Transmembrane helix</keyword>
<evidence type="ECO:0000313" key="10">
    <source>
        <dbReference type="Proteomes" id="UP001164803"/>
    </source>
</evidence>
<protein>
    <submittedName>
        <fullName evidence="9">Spore germination protein</fullName>
    </submittedName>
</protein>
<name>A0ABY6Z7M6_9BACL</name>
<dbReference type="EMBL" id="CP104064">
    <property type="protein sequence ID" value="WAH38895.1"/>
    <property type="molecule type" value="Genomic_DNA"/>
</dbReference>
<dbReference type="Proteomes" id="UP001164803">
    <property type="component" value="Chromosome"/>
</dbReference>
<evidence type="ECO:0000256" key="6">
    <source>
        <dbReference type="ARBA" id="ARBA00022989"/>
    </source>
</evidence>
<feature type="transmembrane region" description="Helical" evidence="8">
    <location>
        <begin position="81"/>
        <end position="104"/>
    </location>
</feature>
<feature type="transmembrane region" description="Helical" evidence="8">
    <location>
        <begin position="7"/>
        <end position="28"/>
    </location>
</feature>
<organism evidence="9 10">
    <name type="scientific">Alicyclobacillus dauci</name>
    <dbReference type="NCBI Taxonomy" id="1475485"/>
    <lineage>
        <taxon>Bacteria</taxon>
        <taxon>Bacillati</taxon>
        <taxon>Bacillota</taxon>
        <taxon>Bacilli</taxon>
        <taxon>Bacillales</taxon>
        <taxon>Alicyclobacillaceae</taxon>
        <taxon>Alicyclobacillus</taxon>
    </lineage>
</organism>
<evidence type="ECO:0000313" key="9">
    <source>
        <dbReference type="EMBL" id="WAH38895.1"/>
    </source>
</evidence>